<evidence type="ECO:0000256" key="1">
    <source>
        <dbReference type="RuleBase" id="RU363098"/>
    </source>
</evidence>
<dbReference type="AlphaFoldDB" id="A0A2N1MER3"/>
<dbReference type="Pfam" id="PF26252">
    <property type="entry name" value="RdRP_helical"/>
    <property type="match status" value="1"/>
</dbReference>
<dbReference type="GO" id="GO:0031380">
    <property type="term" value="C:nuclear RNA-directed RNA polymerase complex"/>
    <property type="evidence" value="ECO:0007669"/>
    <property type="project" value="TreeGrafter"/>
</dbReference>
<dbReference type="InterPro" id="IPR035979">
    <property type="entry name" value="RBD_domain_sf"/>
</dbReference>
<dbReference type="VEuPathDB" id="FungiDB:FUN_001148"/>
<gene>
    <name evidence="4" type="ORF">RhiirC2_857018</name>
</gene>
<comment type="similarity">
    <text evidence="1">Belongs to the RdRP family.</text>
</comment>
<dbReference type="PANTHER" id="PTHR23079">
    <property type="entry name" value="RNA-DEPENDENT RNA POLYMERASE"/>
    <property type="match status" value="1"/>
</dbReference>
<dbReference type="GO" id="GO:0003968">
    <property type="term" value="F:RNA-directed RNA polymerase activity"/>
    <property type="evidence" value="ECO:0007669"/>
    <property type="project" value="UniProtKB-KW"/>
</dbReference>
<accession>A0A2N1MER3</accession>
<keyword evidence="1" id="KW-0548">Nucleotidyltransferase</keyword>
<dbReference type="Pfam" id="PF05183">
    <property type="entry name" value="RdRP"/>
    <property type="match status" value="1"/>
</dbReference>
<dbReference type="VEuPathDB" id="FungiDB:RhiirFUN_016382"/>
<sequence length="1042" mass="120443">MNKKNPRISSRTGIKPPSDWKTFFEIGFKVSNIHTEVTVGEIKGVFATYGSVYRAKIVTREVDDSENPERSTGTAYILFKPVPPRPFWNESLRLHGRVLRIDYRNDFRSSDSFYSYPAESLELGDYILPNIFVSEAKFTQSVKFFISYQNRKIIVELKYGEPMYTFKLEFNFDDIINDIYSELDVSQQRSHGSITIENKYPAKCWVLHKCQKPKDKFNWCIDDFWNRITKNDKMPHFHKDNDQPGKWLVFRITFDLDQIGGLNRFKKLIKKAGKYNLVPRTSSISNFPLKIINGTELCKHFVNRKMLNFKVNYMLECNISFNYLNEYNLCKEFYSLLSQQPTKVSLNILEGIHSRKKRIYKPLPYLRSELEKLKYKLVNESTYIPYYCVMVRKVIVTPTTSYILTPTMETSNRVIRHFLDKKDHFLRVQFVDEALSKVSCSPNGVTNDTPNLALYNRVYYTLCHGITIGGREYKFLAFSDSQLRDHSCWFFSSTGDLTADKVRTEMGIFSTNKSVAKYVAQMDQCFSSTRNIKKPPIVEIKEIPDIVRNGFTFSDGVGNISFSLAKKIAYDFKLKTIPSAFQFRMAGYKGVLCQSNNVKDNEVQVRPSQHKFESHHNDLEVIRGSTFISAYLNHQAITFLSALGIPDKVFIELNDLRVRELDKMLENEHTALDILQRNVDEYGISISLAELVKAGFLRNKDRYLMNLISLFRTKMLRDIKKKAKIRVDKGALLLGVLDVTETLQENQIYCCVSDPCNPSSRKVITGRCIVFRNPCFHPGDIRIVTAVECKALSHLVDVVVFPAVGYRDIPSGGDLGGDDFTVIYDERLIPPKMCEPMDYQQVQIPRIVDIEDIKKFFANYIFSNKIDMIAKNYLSIADSFKVGALHGQCRRIAQIYSNAVNFPDAPPVFPSELRAIDFPDFMEESGEESYKSRKVLGILYRSINVSEEYTPQTNLNADQRLYEGFLDYVRKLLKREYDASIYYFSETFPWIANDILCDIADRNESNRRALMDLLGPCDTNLNIFSNGNQNQNYNDDQDLIEL</sequence>
<evidence type="ECO:0000313" key="4">
    <source>
        <dbReference type="EMBL" id="PKK60118.1"/>
    </source>
</evidence>
<comment type="caution">
    <text evidence="4">The sequence shown here is derived from an EMBL/GenBank/DDBJ whole genome shotgun (WGS) entry which is preliminary data.</text>
</comment>
<comment type="catalytic activity">
    <reaction evidence="1">
        <text>RNA(n) + a ribonucleoside 5'-triphosphate = RNA(n+1) + diphosphate</text>
        <dbReference type="Rhea" id="RHEA:21248"/>
        <dbReference type="Rhea" id="RHEA-COMP:14527"/>
        <dbReference type="Rhea" id="RHEA-COMP:17342"/>
        <dbReference type="ChEBI" id="CHEBI:33019"/>
        <dbReference type="ChEBI" id="CHEBI:61557"/>
        <dbReference type="ChEBI" id="CHEBI:140395"/>
        <dbReference type="EC" id="2.7.7.48"/>
    </reaction>
</comment>
<dbReference type="VEuPathDB" id="FungiDB:RhiirA1_523628"/>
<dbReference type="GO" id="GO:0003723">
    <property type="term" value="F:RNA binding"/>
    <property type="evidence" value="ECO:0007669"/>
    <property type="project" value="UniProtKB-KW"/>
</dbReference>
<dbReference type="GO" id="GO:0030422">
    <property type="term" value="P:siRNA processing"/>
    <property type="evidence" value="ECO:0007669"/>
    <property type="project" value="TreeGrafter"/>
</dbReference>
<evidence type="ECO:0000259" key="3">
    <source>
        <dbReference type="Pfam" id="PF26252"/>
    </source>
</evidence>
<dbReference type="VEuPathDB" id="FungiDB:RhiirA1_464938"/>
<evidence type="ECO:0000313" key="5">
    <source>
        <dbReference type="Proteomes" id="UP000233469"/>
    </source>
</evidence>
<proteinExistence type="inferred from homology"/>
<keyword evidence="1" id="KW-0808">Transferase</keyword>
<dbReference type="PANTHER" id="PTHR23079:SF55">
    <property type="entry name" value="RNA-DIRECTED RNA POLYMERASE"/>
    <property type="match status" value="1"/>
</dbReference>
<dbReference type="Proteomes" id="UP000233469">
    <property type="component" value="Unassembled WGS sequence"/>
</dbReference>
<dbReference type="VEuPathDB" id="FungiDB:RhiirA1_541949"/>
<name>A0A2N1MER3_9GLOM</name>
<organism evidence="4 5">
    <name type="scientific">Rhizophagus irregularis</name>
    <dbReference type="NCBI Taxonomy" id="588596"/>
    <lineage>
        <taxon>Eukaryota</taxon>
        <taxon>Fungi</taxon>
        <taxon>Fungi incertae sedis</taxon>
        <taxon>Mucoromycota</taxon>
        <taxon>Glomeromycotina</taxon>
        <taxon>Glomeromycetes</taxon>
        <taxon>Glomerales</taxon>
        <taxon>Glomeraceae</taxon>
        <taxon>Rhizophagus</taxon>
    </lineage>
</organism>
<dbReference type="EMBL" id="LLXL01002718">
    <property type="protein sequence ID" value="PKK60118.1"/>
    <property type="molecule type" value="Genomic_DNA"/>
</dbReference>
<keyword evidence="1" id="KW-0696">RNA-directed RNA polymerase</keyword>
<dbReference type="InterPro" id="IPR007855">
    <property type="entry name" value="RDRP"/>
</dbReference>
<dbReference type="InterPro" id="IPR057596">
    <property type="entry name" value="RDRP_core"/>
</dbReference>
<dbReference type="VEuPathDB" id="FungiDB:FUN_012181"/>
<keyword evidence="1" id="KW-0694">RNA-binding</keyword>
<dbReference type="InterPro" id="IPR058751">
    <property type="entry name" value="RDRP_helical"/>
</dbReference>
<dbReference type="SUPFAM" id="SSF54928">
    <property type="entry name" value="RNA-binding domain, RBD"/>
    <property type="match status" value="1"/>
</dbReference>
<reference evidence="4 5" key="1">
    <citation type="submission" date="2016-04" db="EMBL/GenBank/DDBJ databases">
        <title>Genome analyses suggest a sexual origin of heterokaryosis in a supposedly ancient asexual fungus.</title>
        <authorList>
            <person name="Ropars J."/>
            <person name="Sedzielewska K."/>
            <person name="Noel J."/>
            <person name="Charron P."/>
            <person name="Farinelli L."/>
            <person name="Marton T."/>
            <person name="Kruger M."/>
            <person name="Pelin A."/>
            <person name="Brachmann A."/>
            <person name="Corradi N."/>
        </authorList>
    </citation>
    <scope>NUCLEOTIDE SEQUENCE [LARGE SCALE GENOMIC DNA]</scope>
    <source>
        <strain evidence="4 5">C2</strain>
    </source>
</reference>
<evidence type="ECO:0000259" key="2">
    <source>
        <dbReference type="Pfam" id="PF05183"/>
    </source>
</evidence>
<protein>
    <recommendedName>
        <fullName evidence="1">RNA-dependent RNA polymerase</fullName>
        <ecNumber evidence="1">2.7.7.48</ecNumber>
    </recommendedName>
</protein>
<reference evidence="4 5" key="2">
    <citation type="submission" date="2017-10" db="EMBL/GenBank/DDBJ databases">
        <title>Extensive intraspecific genome diversity in a model arbuscular mycorrhizal fungus.</title>
        <authorList>
            <person name="Chen E.C.H."/>
            <person name="Morin E."/>
            <person name="Baudet D."/>
            <person name="Noel J."/>
            <person name="Ndikumana S."/>
            <person name="Charron P."/>
            <person name="St-Onge C."/>
            <person name="Giorgi J."/>
            <person name="Grigoriev I.V."/>
            <person name="Roux C."/>
            <person name="Martin F.M."/>
            <person name="Corradi N."/>
        </authorList>
    </citation>
    <scope>NUCLEOTIDE SEQUENCE [LARGE SCALE GENOMIC DNA]</scope>
    <source>
        <strain evidence="4 5">C2</strain>
    </source>
</reference>
<feature type="domain" description="RDRP helical" evidence="3">
    <location>
        <begin position="307"/>
        <end position="374"/>
    </location>
</feature>
<feature type="domain" description="RDRP core" evidence="2">
    <location>
        <begin position="396"/>
        <end position="943"/>
    </location>
</feature>
<dbReference type="EC" id="2.7.7.48" evidence="1"/>